<evidence type="ECO:0000313" key="3">
    <source>
        <dbReference type="EMBL" id="SDP11156.1"/>
    </source>
</evidence>
<sequence length="48" mass="5246">MLKKWVLALGLVSVLTLAACGGEEDGEMEEEQTEEQEQSDTESEDSAE</sequence>
<dbReference type="AlphaFoldDB" id="A0A1H0Q377"/>
<dbReference type="EMBL" id="FNIZ01000012">
    <property type="protein sequence ID" value="SDP11156.1"/>
    <property type="molecule type" value="Genomic_DNA"/>
</dbReference>
<proteinExistence type="predicted"/>
<evidence type="ECO:0000256" key="1">
    <source>
        <dbReference type="SAM" id="MobiDB-lite"/>
    </source>
</evidence>
<evidence type="ECO:0000313" key="4">
    <source>
        <dbReference type="Proteomes" id="UP000198860"/>
    </source>
</evidence>
<dbReference type="PROSITE" id="PS51257">
    <property type="entry name" value="PROKAR_LIPOPROTEIN"/>
    <property type="match status" value="1"/>
</dbReference>
<name>A0A1H0Q377_HALAD</name>
<evidence type="ECO:0000256" key="2">
    <source>
        <dbReference type="SAM" id="SignalP"/>
    </source>
</evidence>
<feature type="region of interest" description="Disordered" evidence="1">
    <location>
        <begin position="22"/>
        <end position="48"/>
    </location>
</feature>
<feature type="signal peptide" evidence="2">
    <location>
        <begin position="1"/>
        <end position="18"/>
    </location>
</feature>
<keyword evidence="2" id="KW-0732">Signal</keyword>
<accession>A0A1H0Q377</accession>
<keyword evidence="4" id="KW-1185">Reference proteome</keyword>
<protein>
    <submittedName>
        <fullName evidence="3">Uncharacterized protein</fullName>
    </submittedName>
</protein>
<dbReference type="Proteomes" id="UP000198860">
    <property type="component" value="Unassembled WGS sequence"/>
</dbReference>
<reference evidence="4" key="1">
    <citation type="submission" date="2016-10" db="EMBL/GenBank/DDBJ databases">
        <authorList>
            <person name="Varghese N."/>
            <person name="Submissions S."/>
        </authorList>
    </citation>
    <scope>NUCLEOTIDE SEQUENCE [LARGE SCALE GENOMIC DNA]</scope>
    <source>
        <strain evidence="4">CGMCC 1.3703</strain>
    </source>
</reference>
<dbReference type="RefSeq" id="WP_167356082.1">
    <property type="nucleotide sequence ID" value="NZ_FNIZ01000012.1"/>
</dbReference>
<organism evidence="3 4">
    <name type="scientific">Halobacillus aidingensis</name>
    <dbReference type="NCBI Taxonomy" id="240303"/>
    <lineage>
        <taxon>Bacteria</taxon>
        <taxon>Bacillati</taxon>
        <taxon>Bacillota</taxon>
        <taxon>Bacilli</taxon>
        <taxon>Bacillales</taxon>
        <taxon>Bacillaceae</taxon>
        <taxon>Halobacillus</taxon>
    </lineage>
</organism>
<gene>
    <name evidence="3" type="ORF">SAMN05421677_11222</name>
</gene>
<feature type="chain" id="PRO_5039255287" evidence="2">
    <location>
        <begin position="19"/>
        <end position="48"/>
    </location>
</feature>